<dbReference type="GO" id="GO:0000287">
    <property type="term" value="F:magnesium ion binding"/>
    <property type="evidence" value="ECO:0007669"/>
    <property type="project" value="InterPro"/>
</dbReference>
<evidence type="ECO:0000256" key="1">
    <source>
        <dbReference type="ARBA" id="ARBA00001946"/>
    </source>
</evidence>
<feature type="domain" description="Alpha-D-phosphohexomutase alpha/beta/alpha" evidence="7">
    <location>
        <begin position="93"/>
        <end position="135"/>
    </location>
</feature>
<dbReference type="Gene3D" id="3.40.120.10">
    <property type="entry name" value="Alpha-D-Glucose-1,6-Bisphosphate, subunit A, domain 3"/>
    <property type="match status" value="1"/>
</dbReference>
<evidence type="ECO:0000259" key="8">
    <source>
        <dbReference type="Pfam" id="PF21404"/>
    </source>
</evidence>
<keyword evidence="10" id="KW-1185">Reference proteome</keyword>
<organism evidence="9 10">
    <name type="scientific">Cyclospora cayetanensis</name>
    <dbReference type="NCBI Taxonomy" id="88456"/>
    <lineage>
        <taxon>Eukaryota</taxon>
        <taxon>Sar</taxon>
        <taxon>Alveolata</taxon>
        <taxon>Apicomplexa</taxon>
        <taxon>Conoidasida</taxon>
        <taxon>Coccidia</taxon>
        <taxon>Eucoccidiorida</taxon>
        <taxon>Eimeriorina</taxon>
        <taxon>Eimeriidae</taxon>
        <taxon>Cyclospora</taxon>
    </lineage>
</organism>
<dbReference type="FunCoup" id="A0A1D3CS68">
    <property type="interactions" value="81"/>
</dbReference>
<dbReference type="Proteomes" id="UP000095192">
    <property type="component" value="Unassembled WGS sequence"/>
</dbReference>
<dbReference type="GO" id="GO:0005975">
    <property type="term" value="P:carbohydrate metabolic process"/>
    <property type="evidence" value="ECO:0007669"/>
    <property type="project" value="InterPro"/>
</dbReference>
<dbReference type="Pfam" id="PF21404">
    <property type="entry name" value="AMG1_III"/>
    <property type="match status" value="1"/>
</dbReference>
<evidence type="ECO:0000256" key="4">
    <source>
        <dbReference type="ARBA" id="ARBA00022842"/>
    </source>
</evidence>
<dbReference type="VEuPathDB" id="ToxoDB:cyc_06779"/>
<evidence type="ECO:0000259" key="6">
    <source>
        <dbReference type="Pfam" id="PF00408"/>
    </source>
</evidence>
<name>A0A1D3CS68_9EIME</name>
<proteinExistence type="inferred from homology"/>
<dbReference type="InterPro" id="IPR005843">
    <property type="entry name" value="A-D-PHexomutase_C"/>
</dbReference>
<protein>
    <submittedName>
        <fullName evidence="9">Phosphoacetylglucosamine mutase</fullName>
    </submittedName>
</protein>
<evidence type="ECO:0000313" key="9">
    <source>
        <dbReference type="EMBL" id="OEH74041.1"/>
    </source>
</evidence>
<evidence type="ECO:0000259" key="7">
    <source>
        <dbReference type="Pfam" id="PF02878"/>
    </source>
</evidence>
<dbReference type="InterPro" id="IPR049022">
    <property type="entry name" value="AMG1_III"/>
</dbReference>
<dbReference type="Pfam" id="PF00408">
    <property type="entry name" value="PGM_PMM_IV"/>
    <property type="match status" value="1"/>
</dbReference>
<dbReference type="InterPro" id="IPR036900">
    <property type="entry name" value="A-D-PHexomutase_C_sf"/>
</dbReference>
<dbReference type="GO" id="GO:0006048">
    <property type="term" value="P:UDP-N-acetylglucosamine biosynthetic process"/>
    <property type="evidence" value="ECO:0007669"/>
    <property type="project" value="TreeGrafter"/>
</dbReference>
<dbReference type="PANTHER" id="PTHR45955:SF1">
    <property type="entry name" value="PHOSPHOACETYLGLUCOSAMINE MUTASE"/>
    <property type="match status" value="1"/>
</dbReference>
<comment type="cofactor">
    <cofactor evidence="1">
        <name>Mg(2+)</name>
        <dbReference type="ChEBI" id="CHEBI:18420"/>
    </cofactor>
</comment>
<dbReference type="Gene3D" id="3.30.310.50">
    <property type="entry name" value="Alpha-D-phosphohexomutase, C-terminal domain"/>
    <property type="match status" value="1"/>
</dbReference>
<evidence type="ECO:0000313" key="10">
    <source>
        <dbReference type="Proteomes" id="UP000095192"/>
    </source>
</evidence>
<dbReference type="PANTHER" id="PTHR45955">
    <property type="entry name" value="PHOSPHOACETYLGLUCOSAMINE MUTASE"/>
    <property type="match status" value="1"/>
</dbReference>
<accession>A0A1D3CS68</accession>
<evidence type="ECO:0000256" key="2">
    <source>
        <dbReference type="ARBA" id="ARBA00010231"/>
    </source>
</evidence>
<dbReference type="PROSITE" id="PS00710">
    <property type="entry name" value="PGM_PMM"/>
    <property type="match status" value="1"/>
</dbReference>
<keyword evidence="5" id="KW-0413">Isomerase</keyword>
<dbReference type="EMBL" id="JROU02002153">
    <property type="protein sequence ID" value="OEH74041.1"/>
    <property type="molecule type" value="Genomic_DNA"/>
</dbReference>
<reference evidence="9 10" key="1">
    <citation type="journal article" date="2016" name="BMC Genomics">
        <title>Comparative genomics reveals Cyclospora cayetanensis possesses coccidia-like metabolism and invasion components but unique surface antigens.</title>
        <authorList>
            <person name="Liu S."/>
            <person name="Wang L."/>
            <person name="Zheng H."/>
            <person name="Xu Z."/>
            <person name="Roellig D.M."/>
            <person name="Li N."/>
            <person name="Frace M.A."/>
            <person name="Tang K."/>
            <person name="Arrowood M.J."/>
            <person name="Moss D.M."/>
            <person name="Zhang L."/>
            <person name="Feng Y."/>
            <person name="Xiao L."/>
        </authorList>
    </citation>
    <scope>NUCLEOTIDE SEQUENCE [LARGE SCALE GENOMIC DNA]</scope>
    <source>
        <strain evidence="9 10">CHN_HEN01</strain>
    </source>
</reference>
<feature type="domain" description="Phosphoacetylglucosamine mutase AMG1" evidence="8">
    <location>
        <begin position="573"/>
        <end position="693"/>
    </location>
</feature>
<dbReference type="AlphaFoldDB" id="A0A1D3CS68"/>
<sequence>MADLAAASAAVGDAAASWRAFLPSREAVVEALRQYPPLDARHLPYGTSGFRSSAERLPAAAHRCGLFAGLFSLALSLARGEASPRRHSPPSAGCVVGVVVTASHNPASDNGLKVTGPSGALLSPFLESLLERLVNAHLVRCALEEASQGGRRSAGELSADAAIEAHADCFFAVAEQLFEHASCLAADEEATLPQGMQGEAFPTSPPAAAASEFSEEEQAQARSRLHSMGACVLQARDSRASSLALEEALTAGVSLVGVQSVRLGVAATGQLQFLVLLCNEALSGVSPPRLPEKQHQALRAALYALRSCQENRNQQRLQHLGKLLLDMYFRYFEQHMSALVDFLRRGNFLQGSVASSPVYVDCGNGAGSPACGELQKLLRLLGEKPLFARNTGLNTTSSSDTTSSDCSGSHLINENCGAEFVQKGVRLPQRFGFPKDASEGAPCCAFDGDADRIVYFAWQRQQTPSDECSSSGFSSLEDSPAVAAANDEETMRVQLFDGDRIACLFVLLIASLLKAAEENRVGNSLHKTTAARVIGARGDSAAYSVKAFRCRDTKIAHLESGREQANDAPAAALEPLRVGVVQTAYANGGSTRFLENLSKTVQQWEYLKIQIELRCVKTGVKNLHREASQFPLSVYFEANGHGTVLSHPAELAAWGVKVGIYQTEAFQFLQHFVALFNPATGDALADLLGVEIARTRLSLSLSQWHLLYDEFPSITAKVVLPRSFLSTLKPHEGHEMWLLEPEALQAALWDLANSTGPFCRVFVRPSGTEDVARIYAEAPHRREAQKLADAAAQIVLQFAQSEVADRGVQV</sequence>
<dbReference type="VEuPathDB" id="ToxoDB:LOC34622871"/>
<gene>
    <name evidence="9" type="ORF">cyc_06779</name>
</gene>
<feature type="domain" description="Alpha-D-phosphohexomutase C-terminal" evidence="6">
    <location>
        <begin position="760"/>
        <end position="792"/>
    </location>
</feature>
<keyword evidence="3" id="KW-0479">Metal-binding</keyword>
<dbReference type="GO" id="GO:0004610">
    <property type="term" value="F:phosphoacetylglucosamine mutase activity"/>
    <property type="evidence" value="ECO:0007669"/>
    <property type="project" value="TreeGrafter"/>
</dbReference>
<dbReference type="SUPFAM" id="SSF53738">
    <property type="entry name" value="Phosphoglucomutase, first 3 domains"/>
    <property type="match status" value="3"/>
</dbReference>
<evidence type="ECO:0000256" key="5">
    <source>
        <dbReference type="ARBA" id="ARBA00023235"/>
    </source>
</evidence>
<dbReference type="InParanoid" id="A0A1D3CS68"/>
<dbReference type="InterPro" id="IPR005844">
    <property type="entry name" value="A-D-PHexomutase_a/b/a-I"/>
</dbReference>
<evidence type="ECO:0000256" key="3">
    <source>
        <dbReference type="ARBA" id="ARBA00022723"/>
    </source>
</evidence>
<comment type="caution">
    <text evidence="9">The sequence shown here is derived from an EMBL/GenBank/DDBJ whole genome shotgun (WGS) entry which is preliminary data.</text>
</comment>
<dbReference type="InterPro" id="IPR016066">
    <property type="entry name" value="A-D-PHexomutase_CS"/>
</dbReference>
<comment type="similarity">
    <text evidence="2">Belongs to the phosphohexose mutase family.</text>
</comment>
<dbReference type="SUPFAM" id="SSF55957">
    <property type="entry name" value="Phosphoglucomutase, C-terminal domain"/>
    <property type="match status" value="1"/>
</dbReference>
<dbReference type="InterPro" id="IPR016055">
    <property type="entry name" value="A-D-PHexomutase_a/b/a-I/II/III"/>
</dbReference>
<dbReference type="Pfam" id="PF02878">
    <property type="entry name" value="PGM_PMM_I"/>
    <property type="match status" value="1"/>
</dbReference>
<keyword evidence="4" id="KW-0460">Magnesium</keyword>